<keyword evidence="4" id="KW-0560">Oxidoreductase</keyword>
<reference evidence="7" key="1">
    <citation type="submission" date="2025-08" db="UniProtKB">
        <authorList>
            <consortium name="RefSeq"/>
        </authorList>
    </citation>
    <scope>IDENTIFICATION</scope>
</reference>
<dbReference type="InterPro" id="IPR036396">
    <property type="entry name" value="Cyt_P450_sf"/>
</dbReference>
<dbReference type="Proteomes" id="UP000504607">
    <property type="component" value="Chromosome 1"/>
</dbReference>
<evidence type="ECO:0000256" key="1">
    <source>
        <dbReference type="ARBA" id="ARBA00010617"/>
    </source>
</evidence>
<dbReference type="GeneID" id="105053968"/>
<dbReference type="InterPro" id="IPR001128">
    <property type="entry name" value="Cyt_P450"/>
</dbReference>
<keyword evidence="4" id="KW-0349">Heme</keyword>
<gene>
    <name evidence="7" type="primary">LOC105053968</name>
</gene>
<proteinExistence type="inferred from homology"/>
<keyword evidence="2 4" id="KW-0479">Metal-binding</keyword>
<keyword evidence="4" id="KW-0503">Monooxygenase</keyword>
<keyword evidence="5" id="KW-0812">Transmembrane</keyword>
<dbReference type="InterPro" id="IPR017972">
    <property type="entry name" value="Cyt_P450_CS"/>
</dbReference>
<dbReference type="Pfam" id="PF00067">
    <property type="entry name" value="p450"/>
    <property type="match status" value="1"/>
</dbReference>
<keyword evidence="5" id="KW-1133">Transmembrane helix</keyword>
<name>A0A8N4F2G7_ELAGV</name>
<sequence length="524" mass="59426">MGVSELAWWLGLLLGAIPLLVQAIWYWNDVRFLASLKLRSACGNNVKQGGGKLPPGHMGLPFLGETLSFLWYNKILRRPDDFIHSKRNRYGEGVGMYRSYLFGSPTIITCSPASNKFVLQSAEDFRIGWPAPELAGRDSIINVEGKQHARLRGFILDAINQPNSLRRIARMVQPRMVSALQCWAEKGTINALLETNKVTFENICSMFISMEPGPRLDEIHKYFEGLIAGFRAYPISFPGTPFHHALRCRKKLAAMLKVELEKRKQRKSETDENNDLMDSLMRVKDEEGKQLSDDEVVDNMITFVIGGYKSTALAMMWALYHISKSPEVLQRLREENTVISKRKKGDFITMEDVSQMKYTAKVVEETIRLANPASSIFRVANRDVDYKGFVIPKGWQVLVWIRSLHIDAKNFDNPLSFNPERWNVSLTMEELDEGNCLQGNRLSICDSLQSCELLQRPPEPGTYQVFGGGPRICAGNMLARLQLTIILHHLALGYKWELLNPKAKLTYTPYPKPVDGAAMTFHAL</sequence>
<evidence type="ECO:0000256" key="3">
    <source>
        <dbReference type="ARBA" id="ARBA00023004"/>
    </source>
</evidence>
<organism evidence="6 7">
    <name type="scientific">Elaeis guineensis var. tenera</name>
    <name type="common">Oil palm</name>
    <dbReference type="NCBI Taxonomy" id="51953"/>
    <lineage>
        <taxon>Eukaryota</taxon>
        <taxon>Viridiplantae</taxon>
        <taxon>Streptophyta</taxon>
        <taxon>Embryophyta</taxon>
        <taxon>Tracheophyta</taxon>
        <taxon>Spermatophyta</taxon>
        <taxon>Magnoliopsida</taxon>
        <taxon>Liliopsida</taxon>
        <taxon>Arecaceae</taxon>
        <taxon>Arecoideae</taxon>
        <taxon>Cocoseae</taxon>
        <taxon>Elaeidinae</taxon>
        <taxon>Elaeis</taxon>
    </lineage>
</organism>
<dbReference type="GO" id="GO:0020037">
    <property type="term" value="F:heme binding"/>
    <property type="evidence" value="ECO:0007669"/>
    <property type="project" value="InterPro"/>
</dbReference>
<dbReference type="GO" id="GO:0016125">
    <property type="term" value="P:sterol metabolic process"/>
    <property type="evidence" value="ECO:0007669"/>
    <property type="project" value="TreeGrafter"/>
</dbReference>
<dbReference type="PRINTS" id="PR00359">
    <property type="entry name" value="BP450"/>
</dbReference>
<dbReference type="GO" id="GO:0016132">
    <property type="term" value="P:brassinosteroid biosynthetic process"/>
    <property type="evidence" value="ECO:0007669"/>
    <property type="project" value="TreeGrafter"/>
</dbReference>
<dbReference type="PANTHER" id="PTHR24286:SF12">
    <property type="entry name" value="CYTOCHROME P450 FAMILY PROTEIN, EXPRESSED"/>
    <property type="match status" value="1"/>
</dbReference>
<accession>A0A8N4F2G7</accession>
<dbReference type="Gene3D" id="1.10.630.10">
    <property type="entry name" value="Cytochrome P450"/>
    <property type="match status" value="1"/>
</dbReference>
<keyword evidence="5" id="KW-0472">Membrane</keyword>
<evidence type="ECO:0000313" key="6">
    <source>
        <dbReference type="Proteomes" id="UP000504607"/>
    </source>
</evidence>
<dbReference type="PRINTS" id="PR00385">
    <property type="entry name" value="P450"/>
</dbReference>
<evidence type="ECO:0000256" key="2">
    <source>
        <dbReference type="ARBA" id="ARBA00022723"/>
    </source>
</evidence>
<keyword evidence="3 4" id="KW-0408">Iron</keyword>
<evidence type="ECO:0000313" key="7">
    <source>
        <dbReference type="RefSeq" id="XP_029123445.1"/>
    </source>
</evidence>
<dbReference type="GO" id="GO:0004497">
    <property type="term" value="F:monooxygenase activity"/>
    <property type="evidence" value="ECO:0007669"/>
    <property type="project" value="UniProtKB-KW"/>
</dbReference>
<dbReference type="AlphaFoldDB" id="A0A8N4F2G7"/>
<dbReference type="OrthoDB" id="1879696at2759"/>
<keyword evidence="6" id="KW-1185">Reference proteome</keyword>
<feature type="transmembrane region" description="Helical" evidence="5">
    <location>
        <begin position="6"/>
        <end position="27"/>
    </location>
</feature>
<evidence type="ECO:0000256" key="4">
    <source>
        <dbReference type="RuleBase" id="RU000461"/>
    </source>
</evidence>
<evidence type="ECO:0000256" key="5">
    <source>
        <dbReference type="SAM" id="Phobius"/>
    </source>
</evidence>
<dbReference type="PROSITE" id="PS00086">
    <property type="entry name" value="CYTOCHROME_P450"/>
    <property type="match status" value="1"/>
</dbReference>
<protein>
    <submittedName>
        <fullName evidence="7">Ent-kaurenoic acid oxidase 1 isoform X1</fullName>
    </submittedName>
</protein>
<dbReference type="GO" id="GO:0016705">
    <property type="term" value="F:oxidoreductase activity, acting on paired donors, with incorporation or reduction of molecular oxygen"/>
    <property type="evidence" value="ECO:0007669"/>
    <property type="project" value="InterPro"/>
</dbReference>
<dbReference type="RefSeq" id="XP_029123445.1">
    <property type="nucleotide sequence ID" value="XM_029267612.1"/>
</dbReference>
<dbReference type="InterPro" id="IPR002397">
    <property type="entry name" value="Cyt_P450_B"/>
</dbReference>
<dbReference type="SUPFAM" id="SSF48264">
    <property type="entry name" value="Cytochrome P450"/>
    <property type="match status" value="1"/>
</dbReference>
<dbReference type="PANTHER" id="PTHR24286">
    <property type="entry name" value="CYTOCHROME P450 26"/>
    <property type="match status" value="1"/>
</dbReference>
<dbReference type="GO" id="GO:0005506">
    <property type="term" value="F:iron ion binding"/>
    <property type="evidence" value="ECO:0007669"/>
    <property type="project" value="InterPro"/>
</dbReference>
<comment type="similarity">
    <text evidence="1 4">Belongs to the cytochrome P450 family.</text>
</comment>
<dbReference type="GO" id="GO:0010268">
    <property type="term" value="P:brassinosteroid homeostasis"/>
    <property type="evidence" value="ECO:0007669"/>
    <property type="project" value="TreeGrafter"/>
</dbReference>